<proteinExistence type="predicted"/>
<feature type="compositionally biased region" description="Acidic residues" evidence="1">
    <location>
        <begin position="13"/>
        <end position="24"/>
    </location>
</feature>
<reference evidence="3" key="1">
    <citation type="submission" date="2015-06" db="EMBL/GenBank/DDBJ databases">
        <authorList>
            <person name="Hoefler B.C."/>
            <person name="Straight P.D."/>
        </authorList>
    </citation>
    <scope>NUCLEOTIDE SEQUENCE</scope>
</reference>
<evidence type="ECO:0000259" key="2">
    <source>
        <dbReference type="PROSITE" id="PS51029"/>
    </source>
</evidence>
<gene>
    <name evidence="3" type="ORF">c1_g1_i5</name>
</gene>
<dbReference type="AlphaFoldDB" id="A0A0K8VA43"/>
<feature type="domain" description="MADF" evidence="2">
    <location>
        <begin position="87"/>
        <end position="177"/>
    </location>
</feature>
<dbReference type="EMBL" id="GDHF01016622">
    <property type="protein sequence ID" value="JAI35692.1"/>
    <property type="molecule type" value="Transcribed_RNA"/>
</dbReference>
<protein>
    <recommendedName>
        <fullName evidence="2">MADF domain-containing protein</fullName>
    </recommendedName>
</protein>
<dbReference type="InterPro" id="IPR006578">
    <property type="entry name" value="MADF-dom"/>
</dbReference>
<feature type="region of interest" description="Disordered" evidence="1">
    <location>
        <begin position="1"/>
        <end position="28"/>
    </location>
</feature>
<sequence>MDFKELNITDGYASEEAEDSFSESETEKNYIDNEVDVENSEIAAHLKENNTSEKNIYKGCNTENSEIAAYIEELGLNGSFNKNKMLAIFKGYEKRPFLWDNDLQLPRDNKKREKEIKNIAEEVGIPSEWELIRKMIRKLSSKLRTELVRKKVYLSKGKIYTPLWCNDLTMFLKPKRKKAKVS</sequence>
<organism evidence="3">
    <name type="scientific">Bactrocera latifrons</name>
    <name type="common">Malaysian fruit fly</name>
    <name type="synonym">Chaetodacus latifrons</name>
    <dbReference type="NCBI Taxonomy" id="174628"/>
    <lineage>
        <taxon>Eukaryota</taxon>
        <taxon>Metazoa</taxon>
        <taxon>Ecdysozoa</taxon>
        <taxon>Arthropoda</taxon>
        <taxon>Hexapoda</taxon>
        <taxon>Insecta</taxon>
        <taxon>Pterygota</taxon>
        <taxon>Neoptera</taxon>
        <taxon>Endopterygota</taxon>
        <taxon>Diptera</taxon>
        <taxon>Brachycera</taxon>
        <taxon>Muscomorpha</taxon>
        <taxon>Tephritoidea</taxon>
        <taxon>Tephritidae</taxon>
        <taxon>Bactrocera</taxon>
        <taxon>Bactrocera</taxon>
    </lineage>
</organism>
<name>A0A0K8VA43_BACLA</name>
<evidence type="ECO:0000313" key="3">
    <source>
        <dbReference type="EMBL" id="JAI35692.1"/>
    </source>
</evidence>
<dbReference type="OrthoDB" id="427030at2759"/>
<dbReference type="PROSITE" id="PS51029">
    <property type="entry name" value="MADF"/>
    <property type="match status" value="1"/>
</dbReference>
<evidence type="ECO:0000256" key="1">
    <source>
        <dbReference type="SAM" id="MobiDB-lite"/>
    </source>
</evidence>
<dbReference type="Pfam" id="PF10545">
    <property type="entry name" value="MADF_DNA_bdg"/>
    <property type="match status" value="1"/>
</dbReference>
<accession>A0A0K8VA43</accession>